<dbReference type="InterPro" id="IPR011330">
    <property type="entry name" value="Glyco_hydro/deAcase_b/a-brl"/>
</dbReference>
<dbReference type="PROSITE" id="PS51170">
    <property type="entry name" value="CW"/>
    <property type="match status" value="1"/>
</dbReference>
<dbReference type="Pfam" id="PF01522">
    <property type="entry name" value="Polysacc_deac_1"/>
    <property type="match status" value="1"/>
</dbReference>
<feature type="transmembrane region" description="Helical" evidence="6">
    <location>
        <begin position="21"/>
        <end position="44"/>
    </location>
</feature>
<feature type="region of interest" description="Disordered" evidence="5">
    <location>
        <begin position="53"/>
        <end position="103"/>
    </location>
</feature>
<evidence type="ECO:0000313" key="8">
    <source>
        <dbReference type="EMBL" id="NSG85501.1"/>
    </source>
</evidence>
<keyword evidence="1" id="KW-0479">Metal-binding</keyword>
<evidence type="ECO:0000256" key="2">
    <source>
        <dbReference type="ARBA" id="ARBA00022737"/>
    </source>
</evidence>
<protein>
    <submittedName>
        <fullName evidence="8">Polysaccharide deacetylase family protein</fullName>
    </submittedName>
</protein>
<feature type="domain" description="NodB homology" evidence="7">
    <location>
        <begin position="166"/>
        <end position="341"/>
    </location>
</feature>
<keyword evidence="2" id="KW-0677">Repeat</keyword>
<proteinExistence type="predicted"/>
<feature type="compositionally biased region" description="Polar residues" evidence="5">
    <location>
        <begin position="90"/>
        <end position="99"/>
    </location>
</feature>
<dbReference type="Gene3D" id="3.20.20.370">
    <property type="entry name" value="Glycoside hydrolase/deacetylase"/>
    <property type="match status" value="1"/>
</dbReference>
<comment type="caution">
    <text evidence="8">The sequence shown here is derived from an EMBL/GenBank/DDBJ whole genome shotgun (WGS) entry which is preliminary data.</text>
</comment>
<keyword evidence="6" id="KW-1133">Transmembrane helix</keyword>
<dbReference type="CDD" id="cd10954">
    <property type="entry name" value="CE4_CtAXE_like"/>
    <property type="match status" value="1"/>
</dbReference>
<keyword evidence="6" id="KW-0472">Membrane</keyword>
<dbReference type="RefSeq" id="WP_173769720.1">
    <property type="nucleotide sequence ID" value="NZ_JAAITS010000020.1"/>
</dbReference>
<keyword evidence="3" id="KW-0378">Hydrolase</keyword>
<evidence type="ECO:0000256" key="4">
    <source>
        <dbReference type="PROSITE-ProRule" id="PRU00591"/>
    </source>
</evidence>
<evidence type="ECO:0000256" key="1">
    <source>
        <dbReference type="ARBA" id="ARBA00022723"/>
    </source>
</evidence>
<reference evidence="8 9" key="1">
    <citation type="journal article" date="2020" name="Cell Host Microbe">
        <title>Functional and Genomic Variation between Human-Derived Isolates of Lachnospiraceae Reveals Inter- and Intra-Species Diversity.</title>
        <authorList>
            <person name="Sorbara M.T."/>
            <person name="Littmann E.R."/>
            <person name="Fontana E."/>
            <person name="Moody T.U."/>
            <person name="Kohout C.E."/>
            <person name="Gjonbalaj M."/>
            <person name="Eaton V."/>
            <person name="Seok R."/>
            <person name="Leiner I.M."/>
            <person name="Pamer E.G."/>
        </authorList>
    </citation>
    <scope>NUCLEOTIDE SEQUENCE [LARGE SCALE GENOMIC DNA]</scope>
    <source>
        <strain evidence="8 9">MSK.17.74</strain>
    </source>
</reference>
<feature type="compositionally biased region" description="Low complexity" evidence="5">
    <location>
        <begin position="381"/>
        <end position="397"/>
    </location>
</feature>
<dbReference type="PROSITE" id="PS51677">
    <property type="entry name" value="NODB"/>
    <property type="match status" value="1"/>
</dbReference>
<dbReference type="SUPFAM" id="SSF88713">
    <property type="entry name" value="Glycoside hydrolase/deacetylase"/>
    <property type="match status" value="1"/>
</dbReference>
<sequence length="438" mass="47673">MDRRVLRERMRRKQRQIRRRKIIKLVTYVVAMVLAVIFVIRGVIFPIVSRVGGKSTGKSQSVQADAGDGAASNADSNSTDALRQPLKGQSDVTKVSSLTPGWHEDSSGRWYQNADGTYYTNGFAEIDGVKYAFDSNGYMQTGWVTKGVNDYYFNEDGSYNAEKKRPLIALTFDDGPGQYTDKLLDCLEENNAHATFFMLGQLVGQYPDEVKRMVELGCEIGNHSWDHQDMLNLSIEDVVKEFGDTDQALIDACGQDSTVIRPPYGDCNDEIISAVGKPFILWSIDSLDWKYLDADLDYNGIMNDSNLGDGAVILMHDIHGPSVDAALRLIPDLVAQGYKLVTVSEMAAAKNVTLQPAKYAEFWQSALDAGYVPGYNGNGASEDSSTDGTSDGSSDDSSNGDESDFSDGSGDGSDGSESDGYTDGSEDSEGDFSSDSGE</sequence>
<dbReference type="Proteomes" id="UP001644719">
    <property type="component" value="Unassembled WGS sequence"/>
</dbReference>
<dbReference type="InterPro" id="IPR002509">
    <property type="entry name" value="NODB_dom"/>
</dbReference>
<name>A0ABX2H5Q2_9FIRM</name>
<dbReference type="PANTHER" id="PTHR10587">
    <property type="entry name" value="GLYCOSYL TRANSFERASE-RELATED"/>
    <property type="match status" value="1"/>
</dbReference>
<dbReference type="SUPFAM" id="SSF69360">
    <property type="entry name" value="Cell wall binding repeat"/>
    <property type="match status" value="1"/>
</dbReference>
<evidence type="ECO:0000256" key="5">
    <source>
        <dbReference type="SAM" id="MobiDB-lite"/>
    </source>
</evidence>
<accession>A0ABX2H5Q2</accession>
<feature type="region of interest" description="Disordered" evidence="5">
    <location>
        <begin position="377"/>
        <end position="438"/>
    </location>
</feature>
<dbReference type="InterPro" id="IPR018337">
    <property type="entry name" value="Cell_wall/Cho-bd_repeat"/>
</dbReference>
<dbReference type="Gene3D" id="2.10.270.10">
    <property type="entry name" value="Cholin Binding"/>
    <property type="match status" value="1"/>
</dbReference>
<feature type="compositionally biased region" description="Acidic residues" evidence="5">
    <location>
        <begin position="424"/>
        <end position="438"/>
    </location>
</feature>
<keyword evidence="9" id="KW-1185">Reference proteome</keyword>
<evidence type="ECO:0000313" key="9">
    <source>
        <dbReference type="Proteomes" id="UP001644719"/>
    </source>
</evidence>
<keyword evidence="6" id="KW-0812">Transmembrane</keyword>
<evidence type="ECO:0000259" key="7">
    <source>
        <dbReference type="PROSITE" id="PS51677"/>
    </source>
</evidence>
<feature type="compositionally biased region" description="Low complexity" evidence="5">
    <location>
        <begin position="64"/>
        <end position="81"/>
    </location>
</feature>
<dbReference type="PANTHER" id="PTHR10587:SF133">
    <property type="entry name" value="CHITIN DEACETYLASE 1-RELATED"/>
    <property type="match status" value="1"/>
</dbReference>
<feature type="repeat" description="Cell wall-binding" evidence="4">
    <location>
        <begin position="140"/>
        <end position="159"/>
    </location>
</feature>
<gene>
    <name evidence="8" type="ORF">G5B17_08645</name>
</gene>
<dbReference type="EMBL" id="JAAITS010000020">
    <property type="protein sequence ID" value="NSG85501.1"/>
    <property type="molecule type" value="Genomic_DNA"/>
</dbReference>
<organism evidence="8 9">
    <name type="scientific">Blautia faecis</name>
    <dbReference type="NCBI Taxonomy" id="871665"/>
    <lineage>
        <taxon>Bacteria</taxon>
        <taxon>Bacillati</taxon>
        <taxon>Bacillota</taxon>
        <taxon>Clostridia</taxon>
        <taxon>Lachnospirales</taxon>
        <taxon>Lachnospiraceae</taxon>
        <taxon>Blautia</taxon>
    </lineage>
</organism>
<dbReference type="InterPro" id="IPR050248">
    <property type="entry name" value="Polysacc_deacetylase_ArnD"/>
</dbReference>
<evidence type="ECO:0000256" key="3">
    <source>
        <dbReference type="ARBA" id="ARBA00022801"/>
    </source>
</evidence>
<evidence type="ECO:0000256" key="6">
    <source>
        <dbReference type="SAM" id="Phobius"/>
    </source>
</evidence>